<reference evidence="2" key="1">
    <citation type="submission" date="2022-10" db="EMBL/GenBank/DDBJ databases">
        <title>Tapping the CABI collections for fungal endophytes: first genome assemblies for Collariella, Neodidymelliopsis, Ascochyta clinopodiicola, Didymella pomorum, Didymosphaeria variabile, Neocosmospora piperis and Neocucurbitaria cava.</title>
        <authorList>
            <person name="Hill R."/>
        </authorList>
    </citation>
    <scope>NUCLEOTIDE SEQUENCE</scope>
    <source>
        <strain evidence="2">IMI 366586</strain>
    </source>
</reference>
<feature type="chain" id="PRO_5040752546" evidence="1">
    <location>
        <begin position="18"/>
        <end position="93"/>
    </location>
</feature>
<keyword evidence="3" id="KW-1185">Reference proteome</keyword>
<name>A0A9W8WGK6_9HYPO</name>
<gene>
    <name evidence="2" type="ORF">N0V84_004065</name>
</gene>
<feature type="signal peptide" evidence="1">
    <location>
        <begin position="1"/>
        <end position="17"/>
    </location>
</feature>
<organism evidence="2 3">
    <name type="scientific">Fusarium piperis</name>
    <dbReference type="NCBI Taxonomy" id="1435070"/>
    <lineage>
        <taxon>Eukaryota</taxon>
        <taxon>Fungi</taxon>
        <taxon>Dikarya</taxon>
        <taxon>Ascomycota</taxon>
        <taxon>Pezizomycotina</taxon>
        <taxon>Sordariomycetes</taxon>
        <taxon>Hypocreomycetidae</taxon>
        <taxon>Hypocreales</taxon>
        <taxon>Nectriaceae</taxon>
        <taxon>Fusarium</taxon>
        <taxon>Fusarium solani species complex</taxon>
    </lineage>
</organism>
<dbReference type="OrthoDB" id="4958776at2759"/>
<dbReference type="EMBL" id="JAPEUR010000063">
    <property type="protein sequence ID" value="KAJ4324099.1"/>
    <property type="molecule type" value="Genomic_DNA"/>
</dbReference>
<evidence type="ECO:0000313" key="2">
    <source>
        <dbReference type="EMBL" id="KAJ4324099.1"/>
    </source>
</evidence>
<dbReference type="AlphaFoldDB" id="A0A9W8WGK6"/>
<protein>
    <submittedName>
        <fullName evidence="2">Uncharacterized protein</fullName>
    </submittedName>
</protein>
<evidence type="ECO:0000313" key="3">
    <source>
        <dbReference type="Proteomes" id="UP001140502"/>
    </source>
</evidence>
<evidence type="ECO:0000256" key="1">
    <source>
        <dbReference type="SAM" id="SignalP"/>
    </source>
</evidence>
<dbReference type="Proteomes" id="UP001140502">
    <property type="component" value="Unassembled WGS sequence"/>
</dbReference>
<comment type="caution">
    <text evidence="2">The sequence shown here is derived from an EMBL/GenBank/DDBJ whole genome shotgun (WGS) entry which is preliminary data.</text>
</comment>
<proteinExistence type="predicted"/>
<accession>A0A9W8WGK6</accession>
<sequence>MKFLSFLLVSAAVAVNAVPQGETVRDRWCNDGTPSDGGCERNGQKAYCCHWVDYSVPGYRTLRPTTVLSRGPDGVTVQCTSEGNIGGQVYCAP</sequence>
<keyword evidence="1" id="KW-0732">Signal</keyword>